<gene>
    <name evidence="1" type="primary">pheS_0</name>
    <name evidence="1" type="ORF">CM83_103888</name>
</gene>
<dbReference type="GO" id="GO:0016874">
    <property type="term" value="F:ligase activity"/>
    <property type="evidence" value="ECO:0007669"/>
    <property type="project" value="UniProtKB-KW"/>
</dbReference>
<name>A0A0A9WBD5_LYGHE</name>
<accession>A0A0A9WBD5</accession>
<evidence type="ECO:0000313" key="1">
    <source>
        <dbReference type="EMBL" id="JAG05767.1"/>
    </source>
</evidence>
<feature type="non-terminal residue" evidence="1">
    <location>
        <position position="1"/>
    </location>
</feature>
<reference evidence="1" key="2">
    <citation type="submission" date="2014-07" db="EMBL/GenBank/DDBJ databases">
        <authorList>
            <person name="Hull J."/>
        </authorList>
    </citation>
    <scope>NUCLEOTIDE SEQUENCE</scope>
</reference>
<dbReference type="EMBL" id="GBHO01037837">
    <property type="protein sequence ID" value="JAG05767.1"/>
    <property type="molecule type" value="Transcribed_RNA"/>
</dbReference>
<proteinExistence type="predicted"/>
<protein>
    <submittedName>
        <fullName evidence="1">Phenylalanine--tRNA ligase alpha subunit</fullName>
    </submittedName>
</protein>
<reference evidence="1" key="1">
    <citation type="journal article" date="2014" name="PLoS ONE">
        <title>Transcriptome-Based Identification of ABC Transporters in the Western Tarnished Plant Bug Lygus hesperus.</title>
        <authorList>
            <person name="Hull J.J."/>
            <person name="Chaney K."/>
            <person name="Geib S.M."/>
            <person name="Fabrick J.A."/>
            <person name="Brent C.S."/>
            <person name="Walsh D."/>
            <person name="Lavine L.C."/>
        </authorList>
    </citation>
    <scope>NUCLEOTIDE SEQUENCE</scope>
</reference>
<organism evidence="1">
    <name type="scientific">Lygus hesperus</name>
    <name type="common">Western plant bug</name>
    <dbReference type="NCBI Taxonomy" id="30085"/>
    <lineage>
        <taxon>Eukaryota</taxon>
        <taxon>Metazoa</taxon>
        <taxon>Ecdysozoa</taxon>
        <taxon>Arthropoda</taxon>
        <taxon>Hexapoda</taxon>
        <taxon>Insecta</taxon>
        <taxon>Pterygota</taxon>
        <taxon>Neoptera</taxon>
        <taxon>Paraneoptera</taxon>
        <taxon>Hemiptera</taxon>
        <taxon>Heteroptera</taxon>
        <taxon>Panheteroptera</taxon>
        <taxon>Cimicomorpha</taxon>
        <taxon>Miridae</taxon>
        <taxon>Mirini</taxon>
        <taxon>Lygus</taxon>
    </lineage>
</organism>
<feature type="non-terminal residue" evidence="1">
    <location>
        <position position="133"/>
    </location>
</feature>
<keyword evidence="1" id="KW-0436">Ligase</keyword>
<sequence length="133" mass="13905">DDGNHVPDTPYPTQGESYFPLFLQICAIPKPKLRVLVLDTLHRMLIYGYLRSSVQRPSLHTQVIVDAAAGSTANPAQSVLGAAAASNTEIVRTFDALGSGHCGASGVGAAVDAVENSGADAIQADKSSGRWEL</sequence>
<dbReference type="AlphaFoldDB" id="A0A0A9WBD5"/>